<dbReference type="EC" id="3.6.1.13" evidence="2"/>
<feature type="domain" description="CinA C-terminal" evidence="1">
    <location>
        <begin position="15"/>
        <end position="169"/>
    </location>
</feature>
<dbReference type="InterPro" id="IPR008136">
    <property type="entry name" value="CinA_C"/>
</dbReference>
<evidence type="ECO:0000313" key="2">
    <source>
        <dbReference type="EMBL" id="VAV82391.1"/>
    </source>
</evidence>
<dbReference type="AlphaFoldDB" id="A0A3B0QP83"/>
<dbReference type="Gene3D" id="3.90.950.20">
    <property type="entry name" value="CinA-like"/>
    <property type="match status" value="1"/>
</dbReference>
<proteinExistence type="predicted"/>
<dbReference type="GO" id="GO:0047631">
    <property type="term" value="F:ADP-ribose diphosphatase activity"/>
    <property type="evidence" value="ECO:0007669"/>
    <property type="project" value="UniProtKB-EC"/>
</dbReference>
<dbReference type="GO" id="GO:0019159">
    <property type="term" value="F:nicotinamide-nucleotide amidase activity"/>
    <property type="evidence" value="ECO:0007669"/>
    <property type="project" value="UniProtKB-EC"/>
</dbReference>
<dbReference type="EC" id="3.5.1.42" evidence="2"/>
<protein>
    <submittedName>
        <fullName evidence="2">ADP-ribose pyrophosphatase of COG1058 family / Nicotinamide-nucleotide amidase</fullName>
        <ecNumber evidence="2">3.5.1.42</ecNumber>
        <ecNumber evidence="2">3.6.1.13</ecNumber>
    </submittedName>
</protein>
<dbReference type="Pfam" id="PF02464">
    <property type="entry name" value="CinA"/>
    <property type="match status" value="1"/>
</dbReference>
<reference evidence="2" key="1">
    <citation type="submission" date="2018-06" db="EMBL/GenBank/DDBJ databases">
        <authorList>
            <person name="Zhirakovskaya E."/>
        </authorList>
    </citation>
    <scope>NUCLEOTIDE SEQUENCE</scope>
</reference>
<dbReference type="EMBL" id="UOEA01000015">
    <property type="protein sequence ID" value="VAV82391.1"/>
    <property type="molecule type" value="Genomic_DNA"/>
</dbReference>
<dbReference type="NCBIfam" id="TIGR00199">
    <property type="entry name" value="PncC_domain"/>
    <property type="match status" value="1"/>
</dbReference>
<keyword evidence="2" id="KW-0378">Hydrolase</keyword>
<dbReference type="InterPro" id="IPR036653">
    <property type="entry name" value="CinA-like_C"/>
</dbReference>
<gene>
    <name evidence="2" type="ORF">MNBD_DELTA01-892</name>
</gene>
<dbReference type="SUPFAM" id="SSF142433">
    <property type="entry name" value="CinA-like"/>
    <property type="match status" value="1"/>
</dbReference>
<organism evidence="2">
    <name type="scientific">hydrothermal vent metagenome</name>
    <dbReference type="NCBI Taxonomy" id="652676"/>
    <lineage>
        <taxon>unclassified sequences</taxon>
        <taxon>metagenomes</taxon>
        <taxon>ecological metagenomes</taxon>
    </lineage>
</organism>
<accession>A0A3B0QP83</accession>
<evidence type="ECO:0000259" key="1">
    <source>
        <dbReference type="Pfam" id="PF02464"/>
    </source>
</evidence>
<name>A0A3B0QP83_9ZZZZ</name>
<sequence>MTPVMSPDNQGNMDMLARISSAFNEKGLTLAIAESCTGGLLGHTITSVPGCSDWFLGGVISYSNEVKVKLLNVSEETLKEHGAVSSETALEMAEGVRRSLTSDVSVAVTGVAGPGGGSREKPVGTVYLALDFSKKTGLKPIVKKLELSGTRAEIKDKTVKEAIACLLNALS</sequence>